<evidence type="ECO:0000256" key="2">
    <source>
        <dbReference type="ARBA" id="ARBA00022737"/>
    </source>
</evidence>
<feature type="repeat" description="PPR" evidence="5">
    <location>
        <begin position="730"/>
        <end position="764"/>
    </location>
</feature>
<dbReference type="Pfam" id="PF13041">
    <property type="entry name" value="PPR_2"/>
    <property type="match status" value="2"/>
</dbReference>
<protein>
    <recommendedName>
        <fullName evidence="9">Pentacotripeptide-repeat region of PRORP domain-containing protein</fullName>
    </recommendedName>
</protein>
<feature type="repeat" description="PPR" evidence="5">
    <location>
        <begin position="505"/>
        <end position="539"/>
    </location>
</feature>
<comment type="caution">
    <text evidence="7">The sequence shown here is derived from an EMBL/GenBank/DDBJ whole genome shotgun (WGS) entry which is preliminary data.</text>
</comment>
<dbReference type="PANTHER" id="PTHR47447">
    <property type="entry name" value="OS03G0856100 PROTEIN"/>
    <property type="match status" value="1"/>
</dbReference>
<dbReference type="NCBIfam" id="TIGR00756">
    <property type="entry name" value="PPR"/>
    <property type="match status" value="1"/>
</dbReference>
<evidence type="ECO:0000256" key="4">
    <source>
        <dbReference type="ARBA" id="ARBA00044511"/>
    </source>
</evidence>
<dbReference type="PROSITE" id="PS51375">
    <property type="entry name" value="PPR"/>
    <property type="match status" value="3"/>
</dbReference>
<evidence type="ECO:0008006" key="9">
    <source>
        <dbReference type="Google" id="ProtNLM"/>
    </source>
</evidence>
<dbReference type="AlphaFoldDB" id="A0A4Q4RFJ5"/>
<gene>
    <name evidence="7" type="ORF">AA0113_g8850</name>
</gene>
<organism evidence="7 8">
    <name type="scientific">Alternaria arborescens</name>
    <dbReference type="NCBI Taxonomy" id="156630"/>
    <lineage>
        <taxon>Eukaryota</taxon>
        <taxon>Fungi</taxon>
        <taxon>Dikarya</taxon>
        <taxon>Ascomycota</taxon>
        <taxon>Pezizomycotina</taxon>
        <taxon>Dothideomycetes</taxon>
        <taxon>Pleosporomycetidae</taxon>
        <taxon>Pleosporales</taxon>
        <taxon>Pleosporineae</taxon>
        <taxon>Pleosporaceae</taxon>
        <taxon>Alternaria</taxon>
        <taxon>Alternaria sect. Alternaria</taxon>
    </lineage>
</organism>
<evidence type="ECO:0000256" key="5">
    <source>
        <dbReference type="PROSITE-ProRule" id="PRU00708"/>
    </source>
</evidence>
<feature type="region of interest" description="Disordered" evidence="6">
    <location>
        <begin position="32"/>
        <end position="91"/>
    </location>
</feature>
<feature type="repeat" description="PPR" evidence="5">
    <location>
        <begin position="695"/>
        <end position="729"/>
    </location>
</feature>
<comment type="similarity">
    <text evidence="1">Belongs to the CCM1 family.</text>
</comment>
<dbReference type="InterPro" id="IPR011990">
    <property type="entry name" value="TPR-like_helical_dom_sf"/>
</dbReference>
<dbReference type="InterPro" id="IPR002885">
    <property type="entry name" value="PPR_rpt"/>
</dbReference>
<name>A0A4Q4RFJ5_9PLEO</name>
<feature type="compositionally biased region" description="Basic and acidic residues" evidence="6">
    <location>
        <begin position="44"/>
        <end position="77"/>
    </location>
</feature>
<keyword evidence="2" id="KW-0677">Repeat</keyword>
<accession>A0A4Q4RFJ5</accession>
<comment type="function">
    <text evidence="3">Regulates mitochondrial small subunit maturation by controlling 15S rRNA 5'-end processing. Localizes to the 5' precursor of the 15S rRNA in a position that is subsequently occupied by mS47 in the mature yeast mtSSU. Uses structure and sequence-specific RNA recognition, binding to a single-stranded region of the precursor and specifically recognizing bases -6 to -1. The exchange of Ccm1 for mS47 is coupled to the irreversible removal of precursor rRNA that is accompanied by conformational changes of the mitoribosomal proteins uS5m and mS26. These conformational changes signal completion of 5'-end rRNA processing through protection of the mature 5'-end of the 15S rRNA and stabilization of mS47. The removal of the 5' precursor together with the dissociation of Ccm1 may be catalyzed by the 5'-3' exoribonuclease Pet127. Involved in the specific removal of group I introns in mitochondrial encoded transcripts.</text>
</comment>
<reference evidence="8" key="1">
    <citation type="journal article" date="2019" name="bioRxiv">
        <title>Genomics, evolutionary history and diagnostics of the Alternaria alternata species group including apple and Asian pear pathotypes.</title>
        <authorList>
            <person name="Armitage A.D."/>
            <person name="Cockerton H.M."/>
            <person name="Sreenivasaprasad S."/>
            <person name="Woodhall J.W."/>
            <person name="Lane C.R."/>
            <person name="Harrison R.J."/>
            <person name="Clarkson J.P."/>
        </authorList>
    </citation>
    <scope>NUCLEOTIDE SEQUENCE [LARGE SCALE GENOMIC DNA]</scope>
    <source>
        <strain evidence="8">RGR 97.0016</strain>
    </source>
</reference>
<comment type="subunit">
    <text evidence="4">Binds to mitochondrial small subunit 15S rRNA.</text>
</comment>
<dbReference type="Proteomes" id="UP000293823">
    <property type="component" value="Unassembled WGS sequence"/>
</dbReference>
<dbReference type="PANTHER" id="PTHR47447:SF17">
    <property type="entry name" value="OS12G0638900 PROTEIN"/>
    <property type="match status" value="1"/>
</dbReference>
<evidence type="ECO:0000256" key="1">
    <source>
        <dbReference type="ARBA" id="ARBA00006192"/>
    </source>
</evidence>
<dbReference type="Gene3D" id="1.25.40.10">
    <property type="entry name" value="Tetratricopeptide repeat domain"/>
    <property type="match status" value="2"/>
</dbReference>
<evidence type="ECO:0000256" key="3">
    <source>
        <dbReference type="ARBA" id="ARBA00044493"/>
    </source>
</evidence>
<dbReference type="EMBL" id="PEJP01000038">
    <property type="protein sequence ID" value="RYO55435.1"/>
    <property type="molecule type" value="Genomic_DNA"/>
</dbReference>
<evidence type="ECO:0000313" key="8">
    <source>
        <dbReference type="Proteomes" id="UP000293823"/>
    </source>
</evidence>
<keyword evidence="8" id="KW-1185">Reference proteome</keyword>
<dbReference type="OrthoDB" id="185373at2759"/>
<feature type="region of interest" description="Disordered" evidence="6">
    <location>
        <begin position="879"/>
        <end position="913"/>
    </location>
</feature>
<sequence length="994" mass="112188">MPRFRVPNASLIASADLPILPFLAPRVFAESAIPRRSRQHRRRSDATPEKEKGTGTAKHVEGGTRVQPRDGKPETRKATGTTCRKQPMHDASATGFLRTSGYWMRGTGHSASVNRLYAEISTFTRQHARSYATIASNNQNIPKKVKSSRRLERTKAIPEKAKSSRRQEREKALSVEYARLDYYMSTLPSQIEGSSFDRKTQGQYRSLTRRITNLKRWGLTHLDLTRASEGSAKEVGLHYAFAALDRPLYPSLRKFTRRVTIKHDPRCARLSWTLFTAGTHGVSPSTHQVWLKWLALDISIRKAYAHRVLIYLLDRKPCRALHFVKVLANDPLQRGRKTGVIADALDHLAQLHTQGLHDNKSWGADPEAHKRRFVSAFVHLFEKSLAGQIGVCSQNLLYNLVELATTKDLKKVFDCLVQHRVGLEFDTVLHYATAFGKAGEVQYALKCLDLLTARSTATPLEVMVDRKRLRWTCACILRRSMSESKDFHQTPLVVAAIVRLGIKMDILLYNIVMRNAMEAGDYATAFKVYNSLEENGLREDNHTLSIMLHGCTMQNDPALFQAFAQHCADIAGDTRDPWLATDYIYYLYVRHHGDENVERTSAILWQSYARYFSVAPLQSFVGYGTPDLRNVSISQKTSALGSLYLAPPPVALYIMLRTEIRSALAISNTRVYNLYIKFKSVVEEGNPEFDALAQNPIIWNAFLLAFCEKQQFANASQLIQDMTDGPAKPNVYSWNIFMQAFFKTRQVQAAERVSQLMRNSGVEPDRYTWGVLLRGYARAQLVDRIGDIIPHLKPEDELDDDLLRHLARVVDRRKLMDVLEENRSHKETIALEKAAQEAEDERFRWRDELTDGEAATTTTSGLSPVQLDMIAAAQTKELPATQPGSSVVPPKLTSVPEQPTESPPMHRRPSRLPRASLRDPEVQYRKLQEQLGLVESTESAVNDCVEPESVEPSSAGLAFKSIISKNSVKAINSGKPATTRKRARFNLVKPGRRG</sequence>
<evidence type="ECO:0000313" key="7">
    <source>
        <dbReference type="EMBL" id="RYO55435.1"/>
    </source>
</evidence>
<evidence type="ECO:0000256" key="6">
    <source>
        <dbReference type="SAM" id="MobiDB-lite"/>
    </source>
</evidence>
<proteinExistence type="inferred from homology"/>